<sequence>MLPSAESIQIILPIACILLLVMSLKNPVYGVIAYFIVLNAKLGDMYPILGAIRFELLVAVYVLLRILISGKGLGNFLPRINPINKALWVLFAVGMVSVAFSVNPVVSWNEGGYFLLKVTVFYIMIVSTVRSSANLTKVLWAFLLVTAWIAYEPVVNYLSGVVSEEMYGAVAYGRFGAASGHVALANTLNQGIPVLLYFAMTNRKRFIRLASIMILALLVFGVYASKSRGGFLGLMMTAMGVVYFSRDRLKAGLIAGVFVVFFLTLAASDYLSHMSTIQEGVHASRTTSDRYLGLVNGISMMIKRPVLGVGIGCYAEARRQFFHYYFYAHNLYGELLGELGLGSIAWFYLIYLVFRRAGAIKRVLVRAGPHDAFYFNIVTAIQLGLFVRLFVGNFTHGSLIWFWFLMAALTVAVQNILLQERRIPLQHT</sequence>
<feature type="transmembrane region" description="Helical" evidence="5">
    <location>
        <begin position="178"/>
        <end position="199"/>
    </location>
</feature>
<evidence type="ECO:0000259" key="6">
    <source>
        <dbReference type="Pfam" id="PF04932"/>
    </source>
</evidence>
<feature type="transmembrane region" description="Helical" evidence="5">
    <location>
        <begin position="112"/>
        <end position="129"/>
    </location>
</feature>
<feature type="transmembrane region" description="Helical" evidence="5">
    <location>
        <begin position="138"/>
        <end position="158"/>
    </location>
</feature>
<feature type="transmembrane region" description="Helical" evidence="5">
    <location>
        <begin position="335"/>
        <end position="354"/>
    </location>
</feature>
<dbReference type="EMBL" id="CAADRM010000087">
    <property type="protein sequence ID" value="VFU14099.1"/>
    <property type="molecule type" value="Genomic_DNA"/>
</dbReference>
<feature type="transmembrane region" description="Helical" evidence="5">
    <location>
        <begin position="400"/>
        <end position="418"/>
    </location>
</feature>
<keyword evidence="3 5" id="KW-1133">Transmembrane helix</keyword>
<name>A0A485LYS9_9ZZZZ</name>
<dbReference type="InterPro" id="IPR051533">
    <property type="entry name" value="WaaL-like"/>
</dbReference>
<dbReference type="InterPro" id="IPR007016">
    <property type="entry name" value="O-antigen_ligase-rel_domated"/>
</dbReference>
<evidence type="ECO:0000256" key="1">
    <source>
        <dbReference type="ARBA" id="ARBA00004141"/>
    </source>
</evidence>
<evidence type="ECO:0000313" key="7">
    <source>
        <dbReference type="EMBL" id="VFU14099.1"/>
    </source>
</evidence>
<dbReference type="PANTHER" id="PTHR37422">
    <property type="entry name" value="TEICHURONIC ACID BIOSYNTHESIS PROTEIN TUAE"/>
    <property type="match status" value="1"/>
</dbReference>
<reference evidence="7" key="1">
    <citation type="submission" date="2019-03" db="EMBL/GenBank/DDBJ databases">
        <authorList>
            <person name="Hao L."/>
        </authorList>
    </citation>
    <scope>NUCLEOTIDE SEQUENCE</scope>
</reference>
<feature type="transmembrane region" description="Helical" evidence="5">
    <location>
        <begin position="87"/>
        <end position="106"/>
    </location>
</feature>
<dbReference type="Pfam" id="PF04932">
    <property type="entry name" value="Wzy_C"/>
    <property type="match status" value="1"/>
</dbReference>
<organism evidence="7">
    <name type="scientific">anaerobic digester metagenome</name>
    <dbReference type="NCBI Taxonomy" id="1263854"/>
    <lineage>
        <taxon>unclassified sequences</taxon>
        <taxon>metagenomes</taxon>
        <taxon>ecological metagenomes</taxon>
    </lineage>
</organism>
<comment type="subcellular location">
    <subcellularLocation>
        <location evidence="1">Membrane</location>
        <topology evidence="1">Multi-pass membrane protein</topology>
    </subcellularLocation>
</comment>
<dbReference type="PANTHER" id="PTHR37422:SF13">
    <property type="entry name" value="LIPOPOLYSACCHARIDE BIOSYNTHESIS PROTEIN PA4999-RELATED"/>
    <property type="match status" value="1"/>
</dbReference>
<keyword evidence="4 5" id="KW-0472">Membrane</keyword>
<evidence type="ECO:0000256" key="2">
    <source>
        <dbReference type="ARBA" id="ARBA00022692"/>
    </source>
</evidence>
<evidence type="ECO:0000256" key="4">
    <source>
        <dbReference type="ARBA" id="ARBA00023136"/>
    </source>
</evidence>
<feature type="transmembrane region" description="Helical" evidence="5">
    <location>
        <begin position="229"/>
        <end position="245"/>
    </location>
</feature>
<protein>
    <submittedName>
        <fullName evidence="7">O-Antigen ligase</fullName>
    </submittedName>
</protein>
<keyword evidence="2 5" id="KW-0812">Transmembrane</keyword>
<gene>
    <name evidence="7" type="ORF">SCFA_250014</name>
</gene>
<feature type="transmembrane region" description="Helical" evidence="5">
    <location>
        <begin position="206"/>
        <end position="223"/>
    </location>
</feature>
<evidence type="ECO:0000256" key="5">
    <source>
        <dbReference type="SAM" id="Phobius"/>
    </source>
</evidence>
<proteinExistence type="predicted"/>
<evidence type="ECO:0000256" key="3">
    <source>
        <dbReference type="ARBA" id="ARBA00022989"/>
    </source>
</evidence>
<dbReference type="GO" id="GO:0016874">
    <property type="term" value="F:ligase activity"/>
    <property type="evidence" value="ECO:0007669"/>
    <property type="project" value="UniProtKB-KW"/>
</dbReference>
<keyword evidence="7" id="KW-0436">Ligase</keyword>
<feature type="transmembrane region" description="Helical" evidence="5">
    <location>
        <begin position="46"/>
        <end position="67"/>
    </location>
</feature>
<feature type="transmembrane region" description="Helical" evidence="5">
    <location>
        <begin position="374"/>
        <end position="394"/>
    </location>
</feature>
<feature type="transmembrane region" description="Helical" evidence="5">
    <location>
        <begin position="252"/>
        <end position="271"/>
    </location>
</feature>
<accession>A0A485LYS9</accession>
<feature type="domain" description="O-antigen ligase-related" evidence="6">
    <location>
        <begin position="214"/>
        <end position="341"/>
    </location>
</feature>
<dbReference type="AlphaFoldDB" id="A0A485LYS9"/>
<dbReference type="GO" id="GO:0016020">
    <property type="term" value="C:membrane"/>
    <property type="evidence" value="ECO:0007669"/>
    <property type="project" value="UniProtKB-SubCell"/>
</dbReference>